<dbReference type="EMBL" id="CP141259">
    <property type="protein sequence ID" value="WRL44766.1"/>
    <property type="molecule type" value="Genomic_DNA"/>
</dbReference>
<organism evidence="10 11">
    <name type="scientific">Aromatoleum evansii</name>
    <name type="common">Azoarcus evansii</name>
    <dbReference type="NCBI Taxonomy" id="59406"/>
    <lineage>
        <taxon>Bacteria</taxon>
        <taxon>Pseudomonadati</taxon>
        <taxon>Pseudomonadota</taxon>
        <taxon>Betaproteobacteria</taxon>
        <taxon>Rhodocyclales</taxon>
        <taxon>Rhodocyclaceae</taxon>
        <taxon>Aromatoleum</taxon>
    </lineage>
</organism>
<gene>
    <name evidence="8" type="primary">pepA</name>
    <name evidence="10" type="ORF">U5817_16295</name>
</gene>
<dbReference type="NCBIfam" id="NF002077">
    <property type="entry name" value="PRK00913.2-4"/>
    <property type="match status" value="1"/>
</dbReference>
<accession>A0ABZ1AIB4</accession>
<sequence>MEFTIKTGAPEKLKTGCLVVGAFAGGTLTDAAAALDKAAKGKLAALIARGDLDEKAGALLALHELPGCAAERVLVVSLGKQDELADRAWRDAVGAVAKTLAASPAHDAAVCLADVAPPGRDIEWALQQLARMLADASYRYEATKSKKKDDKPRGARKVVLATGSKVSAALETAVKRGQAIAEGMALAKDLGNLPGNFCTPTHLAETAVELGKQFKLKVEVLEREDMEKLGMGSMLSVARGSHQPPKFIVLHYKGGKAKDKPVVLVGKGITFDTGGISLKPGAEMDEMKFDMCGAASVLGTFKALARMALPINVVGIVPTTENMPGGGATKPGDVVTSMSGQTIEILNTDAEGRLILCDALTYAERFKPACVVDIATLTGACVVALGKIPSGLLANDDDLARELTDCGNVSGDRVWQLPLWDEYQELLKSNFADMANIGGRYGGTITAACFLARFTKAYKWAHLDIAGTAWLSGDAKGATGRPVPLLAEFLIARSLGAAA</sequence>
<protein>
    <recommendedName>
        <fullName evidence="8">Probable cytosol aminopeptidase</fullName>
        <ecNumber evidence="8">3.4.11.1</ecNumber>
    </recommendedName>
    <alternativeName>
        <fullName evidence="8">Leucine aminopeptidase</fullName>
        <shortName evidence="8">LAP</shortName>
        <ecNumber evidence="8">3.4.11.10</ecNumber>
    </alternativeName>
    <alternativeName>
        <fullName evidence="8">Leucyl aminopeptidase</fullName>
    </alternativeName>
</protein>
<comment type="similarity">
    <text evidence="3 8">Belongs to the peptidase M17 family.</text>
</comment>
<dbReference type="InterPro" id="IPR023042">
    <property type="entry name" value="Peptidase_M17_leu_NH2_pept"/>
</dbReference>
<dbReference type="HAMAP" id="MF_00181">
    <property type="entry name" value="Cytosol_peptidase_M17"/>
    <property type="match status" value="1"/>
</dbReference>
<feature type="active site" evidence="8">
    <location>
        <position position="279"/>
    </location>
</feature>
<keyword evidence="4 8" id="KW-0031">Aminopeptidase</keyword>
<dbReference type="InterPro" id="IPR008283">
    <property type="entry name" value="Peptidase_M17_N"/>
</dbReference>
<feature type="binding site" evidence="8">
    <location>
        <position position="349"/>
    </location>
    <ligand>
        <name>Mn(2+)</name>
        <dbReference type="ChEBI" id="CHEBI:29035"/>
        <label>1</label>
    </ligand>
</feature>
<comment type="subcellular location">
    <subcellularLocation>
        <location evidence="8">Cytoplasm</location>
    </subcellularLocation>
</comment>
<feature type="active site" evidence="8">
    <location>
        <position position="353"/>
    </location>
</feature>
<evidence type="ECO:0000256" key="7">
    <source>
        <dbReference type="ARBA" id="ARBA00023211"/>
    </source>
</evidence>
<evidence type="ECO:0000256" key="4">
    <source>
        <dbReference type="ARBA" id="ARBA00022438"/>
    </source>
</evidence>
<dbReference type="PANTHER" id="PTHR11963:SF23">
    <property type="entry name" value="CYTOSOL AMINOPEPTIDASE"/>
    <property type="match status" value="1"/>
</dbReference>
<evidence type="ECO:0000256" key="5">
    <source>
        <dbReference type="ARBA" id="ARBA00022670"/>
    </source>
</evidence>
<dbReference type="RefSeq" id="WP_407278073.1">
    <property type="nucleotide sequence ID" value="NZ_CP141259.1"/>
</dbReference>
<dbReference type="InterPro" id="IPR011356">
    <property type="entry name" value="Leucine_aapep/pepB"/>
</dbReference>
<evidence type="ECO:0000256" key="3">
    <source>
        <dbReference type="ARBA" id="ARBA00009528"/>
    </source>
</evidence>
<dbReference type="PROSITE" id="PS00631">
    <property type="entry name" value="CYTOSOL_AP"/>
    <property type="match status" value="1"/>
</dbReference>
<feature type="binding site" evidence="8">
    <location>
        <position position="351"/>
    </location>
    <ligand>
        <name>Mn(2+)</name>
        <dbReference type="ChEBI" id="CHEBI:29035"/>
        <label>1</label>
    </ligand>
</feature>
<evidence type="ECO:0000256" key="1">
    <source>
        <dbReference type="ARBA" id="ARBA00000135"/>
    </source>
</evidence>
<comment type="catalytic activity">
    <reaction evidence="1 8">
        <text>Release of an N-terminal amino acid, Xaa-|-Yaa-, in which Xaa is preferably Leu, but may be other amino acids including Pro although not Arg or Lys, and Yaa may be Pro. Amino acid amides and methyl esters are also readily hydrolyzed, but rates on arylamides are exceedingly low.</text>
        <dbReference type="EC" id="3.4.11.1"/>
    </reaction>
</comment>
<feature type="binding site" evidence="8">
    <location>
        <position position="267"/>
    </location>
    <ligand>
        <name>Mn(2+)</name>
        <dbReference type="ChEBI" id="CHEBI:29035"/>
        <label>2</label>
    </ligand>
</feature>
<evidence type="ECO:0000313" key="10">
    <source>
        <dbReference type="EMBL" id="WRL44766.1"/>
    </source>
</evidence>
<dbReference type="GO" id="GO:0004177">
    <property type="term" value="F:aminopeptidase activity"/>
    <property type="evidence" value="ECO:0007669"/>
    <property type="project" value="UniProtKB-KW"/>
</dbReference>
<feature type="binding site" evidence="8">
    <location>
        <position position="272"/>
    </location>
    <ligand>
        <name>Mn(2+)</name>
        <dbReference type="ChEBI" id="CHEBI:29035"/>
        <label>1</label>
    </ligand>
</feature>
<proteinExistence type="inferred from homology"/>
<dbReference type="PRINTS" id="PR00481">
    <property type="entry name" value="LAMNOPPTDASE"/>
</dbReference>
<keyword evidence="6 8" id="KW-0378">Hydrolase</keyword>
<dbReference type="NCBIfam" id="NF002083">
    <property type="entry name" value="PRK00913.3-5"/>
    <property type="match status" value="1"/>
</dbReference>
<dbReference type="PANTHER" id="PTHR11963">
    <property type="entry name" value="LEUCINE AMINOPEPTIDASE-RELATED"/>
    <property type="match status" value="1"/>
</dbReference>
<evidence type="ECO:0000256" key="2">
    <source>
        <dbReference type="ARBA" id="ARBA00000967"/>
    </source>
</evidence>
<dbReference type="Pfam" id="PF02789">
    <property type="entry name" value="Peptidase_M17_N"/>
    <property type="match status" value="1"/>
</dbReference>
<name>A0ABZ1AIB4_AROEV</name>
<dbReference type="InterPro" id="IPR043472">
    <property type="entry name" value="Macro_dom-like"/>
</dbReference>
<dbReference type="CDD" id="cd00433">
    <property type="entry name" value="Peptidase_M17"/>
    <property type="match status" value="1"/>
</dbReference>
<dbReference type="Gene3D" id="3.40.630.10">
    <property type="entry name" value="Zn peptidases"/>
    <property type="match status" value="1"/>
</dbReference>
<feature type="binding site" evidence="8">
    <location>
        <position position="272"/>
    </location>
    <ligand>
        <name>Mn(2+)</name>
        <dbReference type="ChEBI" id="CHEBI:29035"/>
        <label>2</label>
    </ligand>
</feature>
<reference evidence="10 11" key="1">
    <citation type="submission" date="2023-12" db="EMBL/GenBank/DDBJ databases">
        <title>A. evansii MAY27, complete genome.</title>
        <authorList>
            <person name="Wang Y."/>
        </authorList>
    </citation>
    <scope>NUCLEOTIDE SEQUENCE [LARGE SCALE GENOMIC DNA]</scope>
    <source>
        <strain evidence="10 11">MAY27</strain>
    </source>
</reference>
<dbReference type="Gene3D" id="3.40.220.10">
    <property type="entry name" value="Leucine Aminopeptidase, subunit E, domain 1"/>
    <property type="match status" value="1"/>
</dbReference>
<evidence type="ECO:0000256" key="8">
    <source>
        <dbReference type="HAMAP-Rule" id="MF_00181"/>
    </source>
</evidence>
<dbReference type="SUPFAM" id="SSF52949">
    <property type="entry name" value="Macro domain-like"/>
    <property type="match status" value="1"/>
</dbReference>
<evidence type="ECO:0000313" key="11">
    <source>
        <dbReference type="Proteomes" id="UP001626593"/>
    </source>
</evidence>
<dbReference type="EC" id="3.4.11.1" evidence="8"/>
<evidence type="ECO:0000256" key="6">
    <source>
        <dbReference type="ARBA" id="ARBA00022801"/>
    </source>
</evidence>
<keyword evidence="7 8" id="KW-0464">Manganese</keyword>
<dbReference type="SUPFAM" id="SSF53187">
    <property type="entry name" value="Zn-dependent exopeptidases"/>
    <property type="match status" value="1"/>
</dbReference>
<dbReference type="EC" id="3.4.11.10" evidence="8"/>
<dbReference type="NCBIfam" id="NF002073">
    <property type="entry name" value="PRK00913.1-2"/>
    <property type="match status" value="1"/>
</dbReference>
<feature type="domain" description="Cytosol aminopeptidase" evidence="9">
    <location>
        <begin position="347"/>
        <end position="354"/>
    </location>
</feature>
<comment type="function">
    <text evidence="8">Presumably involved in the processing and regular turnover of intracellular proteins. Catalyzes the removal of unsubstituted N-terminal amino acids from various peptides.</text>
</comment>
<comment type="cofactor">
    <cofactor evidence="8">
        <name>Mn(2+)</name>
        <dbReference type="ChEBI" id="CHEBI:29035"/>
    </cofactor>
    <text evidence="8">Binds 2 manganese ions per subunit.</text>
</comment>
<dbReference type="Proteomes" id="UP001626593">
    <property type="component" value="Chromosome"/>
</dbReference>
<dbReference type="Pfam" id="PF00883">
    <property type="entry name" value="Peptidase_M17"/>
    <property type="match status" value="1"/>
</dbReference>
<evidence type="ECO:0000259" key="9">
    <source>
        <dbReference type="PROSITE" id="PS00631"/>
    </source>
</evidence>
<dbReference type="InterPro" id="IPR000819">
    <property type="entry name" value="Peptidase_M17_C"/>
</dbReference>
<keyword evidence="8" id="KW-0963">Cytoplasm</keyword>
<dbReference type="NCBIfam" id="NF002074">
    <property type="entry name" value="PRK00913.1-4"/>
    <property type="match status" value="1"/>
</dbReference>
<feature type="binding site" evidence="8">
    <location>
        <position position="290"/>
    </location>
    <ligand>
        <name>Mn(2+)</name>
        <dbReference type="ChEBI" id="CHEBI:29035"/>
        <label>2</label>
    </ligand>
</feature>
<comment type="catalytic activity">
    <reaction evidence="2 8">
        <text>Release of an N-terminal amino acid, preferentially leucine, but not glutamic or aspartic acids.</text>
        <dbReference type="EC" id="3.4.11.10"/>
    </reaction>
</comment>
<keyword evidence="8" id="KW-0479">Metal-binding</keyword>
<keyword evidence="5 8" id="KW-0645">Protease</keyword>
<keyword evidence="11" id="KW-1185">Reference proteome</keyword>
<feature type="binding site" evidence="8">
    <location>
        <position position="351"/>
    </location>
    <ligand>
        <name>Mn(2+)</name>
        <dbReference type="ChEBI" id="CHEBI:29035"/>
        <label>2</label>
    </ligand>
</feature>